<dbReference type="Proteomes" id="UP000472262">
    <property type="component" value="Unassembled WGS sequence"/>
</dbReference>
<protein>
    <recommendedName>
        <fullName evidence="9">Phosphodiesterase</fullName>
        <ecNumber evidence="9">3.1.4.-</ecNumber>
    </recommendedName>
</protein>
<feature type="binding site" evidence="8">
    <location>
        <position position="472"/>
    </location>
    <ligand>
        <name>Zn(2+)</name>
        <dbReference type="ChEBI" id="CHEBI:29105"/>
        <label>1</label>
    </ligand>
</feature>
<dbReference type="PRINTS" id="PR00387">
    <property type="entry name" value="PDIESTERASE1"/>
</dbReference>
<evidence type="ECO:0000256" key="2">
    <source>
        <dbReference type="ARBA" id="ARBA00006437"/>
    </source>
</evidence>
<feature type="binding site" evidence="7">
    <location>
        <begin position="468"/>
        <end position="472"/>
    </location>
    <ligand>
        <name>AMP</name>
        <dbReference type="ChEBI" id="CHEBI:456215"/>
    </ligand>
</feature>
<feature type="binding site" evidence="7">
    <location>
        <position position="632"/>
    </location>
    <ligand>
        <name>AMP</name>
        <dbReference type="ChEBI" id="CHEBI:456215"/>
    </ligand>
</feature>
<dbReference type="GO" id="GO:0004115">
    <property type="term" value="F:3',5'-cyclic-AMP phosphodiesterase activity"/>
    <property type="evidence" value="ECO:0007669"/>
    <property type="project" value="UniProtKB-ARBA"/>
</dbReference>
<evidence type="ECO:0000256" key="7">
    <source>
        <dbReference type="PIRSR" id="PIRSR623088-2"/>
    </source>
</evidence>
<keyword evidence="5" id="KW-0114">cAMP</keyword>
<evidence type="ECO:0000259" key="11">
    <source>
        <dbReference type="PROSITE" id="PS51845"/>
    </source>
</evidence>
<evidence type="ECO:0000256" key="6">
    <source>
        <dbReference type="PIRSR" id="PIRSR623088-1"/>
    </source>
</evidence>
<dbReference type="Pfam" id="PF08629">
    <property type="entry name" value="PDE8"/>
    <property type="match status" value="1"/>
</dbReference>
<reference evidence="12" key="2">
    <citation type="submission" date="2025-09" db="UniProtKB">
        <authorList>
            <consortium name="Ensembl"/>
        </authorList>
    </citation>
    <scope>IDENTIFICATION</scope>
</reference>
<dbReference type="AlphaFoldDB" id="A0A672JSI3"/>
<reference evidence="12" key="1">
    <citation type="submission" date="2025-08" db="UniProtKB">
        <authorList>
            <consortium name="Ensembl"/>
        </authorList>
    </citation>
    <scope>IDENTIFICATION</scope>
</reference>
<dbReference type="InterPro" id="IPR023174">
    <property type="entry name" value="PDEase_CS"/>
</dbReference>
<feature type="binding site" evidence="8">
    <location>
        <position position="509"/>
    </location>
    <ligand>
        <name>Zn(2+)</name>
        <dbReference type="ChEBI" id="CHEBI:29105"/>
        <label>2</label>
    </ligand>
</feature>
<name>A0A672JSI3_SINGR</name>
<evidence type="ECO:0000256" key="3">
    <source>
        <dbReference type="ARBA" id="ARBA00022723"/>
    </source>
</evidence>
<feature type="domain" description="PDEase" evidence="11">
    <location>
        <begin position="392"/>
        <end position="744"/>
    </location>
</feature>
<dbReference type="PANTHER" id="PTHR11347">
    <property type="entry name" value="CYCLIC NUCLEOTIDE PHOSPHODIESTERASE"/>
    <property type="match status" value="1"/>
</dbReference>
<feature type="binding site" evidence="7">
    <location>
        <position position="509"/>
    </location>
    <ligand>
        <name>AMP</name>
        <dbReference type="ChEBI" id="CHEBI:456215"/>
    </ligand>
</feature>
<comment type="similarity">
    <text evidence="2">Belongs to the cyclic nucleotide phosphodiesterase family. PDE8 subfamily.</text>
</comment>
<comment type="pathway">
    <text evidence="1">Purine metabolism; 3',5'-cyclic AMP degradation; AMP from 3',5'-cyclic AMP: step 1/1.</text>
</comment>
<accession>A0A672JSI3</accession>
<evidence type="ECO:0000256" key="8">
    <source>
        <dbReference type="PIRSR" id="PIRSR623088-3"/>
    </source>
</evidence>
<evidence type="ECO:0000313" key="13">
    <source>
        <dbReference type="Proteomes" id="UP000472262"/>
    </source>
</evidence>
<organism evidence="12 13">
    <name type="scientific">Sinocyclocheilus grahami</name>
    <name type="common">Dianchi golden-line fish</name>
    <name type="synonym">Barbus grahami</name>
    <dbReference type="NCBI Taxonomy" id="75366"/>
    <lineage>
        <taxon>Eukaryota</taxon>
        <taxon>Metazoa</taxon>
        <taxon>Chordata</taxon>
        <taxon>Craniata</taxon>
        <taxon>Vertebrata</taxon>
        <taxon>Euteleostomi</taxon>
        <taxon>Actinopterygii</taxon>
        <taxon>Neopterygii</taxon>
        <taxon>Teleostei</taxon>
        <taxon>Ostariophysi</taxon>
        <taxon>Cypriniformes</taxon>
        <taxon>Cyprinidae</taxon>
        <taxon>Cyprininae</taxon>
        <taxon>Sinocyclocheilus</taxon>
    </lineage>
</organism>
<dbReference type="GO" id="GO:0007165">
    <property type="term" value="P:signal transduction"/>
    <property type="evidence" value="ECO:0007669"/>
    <property type="project" value="InterPro"/>
</dbReference>
<dbReference type="GO" id="GO:0046872">
    <property type="term" value="F:metal ion binding"/>
    <property type="evidence" value="ECO:0007669"/>
    <property type="project" value="UniProtKB-KW"/>
</dbReference>
<evidence type="ECO:0000313" key="12">
    <source>
        <dbReference type="Ensembl" id="ENSSGRP00000000514.1"/>
    </source>
</evidence>
<feature type="binding site" evidence="8">
    <location>
        <position position="508"/>
    </location>
    <ligand>
        <name>Zn(2+)</name>
        <dbReference type="ChEBI" id="CHEBI:29105"/>
        <label>1</label>
    </ligand>
</feature>
<feature type="active site" description="Proton donor" evidence="6">
    <location>
        <position position="468"/>
    </location>
</feature>
<dbReference type="Ensembl" id="ENSSGRT00000000583.1">
    <property type="protein sequence ID" value="ENSSGRP00000000514.1"/>
    <property type="gene ID" value="ENSSGRG00000000287.1"/>
</dbReference>
<evidence type="ECO:0000256" key="1">
    <source>
        <dbReference type="ARBA" id="ARBA00004703"/>
    </source>
</evidence>
<keyword evidence="3 8" id="KW-0479">Metal-binding</keyword>
<evidence type="ECO:0000256" key="4">
    <source>
        <dbReference type="ARBA" id="ARBA00022801"/>
    </source>
</evidence>
<dbReference type="Pfam" id="PF00233">
    <property type="entry name" value="PDEase_I"/>
    <property type="match status" value="1"/>
</dbReference>
<dbReference type="FunFam" id="1.10.1300.10:FF:000002">
    <property type="entry name" value="Phosphodiesterase"/>
    <property type="match status" value="1"/>
</dbReference>
<keyword evidence="4 9" id="KW-0378">Hydrolase</keyword>
<dbReference type="Pfam" id="PF23198">
    <property type="entry name" value="PDE8A_N"/>
    <property type="match status" value="1"/>
</dbReference>
<dbReference type="CDD" id="cd00077">
    <property type="entry name" value="HDc"/>
    <property type="match status" value="1"/>
</dbReference>
<dbReference type="InterPro" id="IPR002073">
    <property type="entry name" value="PDEase_catalytic_dom"/>
</dbReference>
<dbReference type="EC" id="3.1.4.-" evidence="9"/>
<dbReference type="PROSITE" id="PS00126">
    <property type="entry name" value="PDEASE_I_1"/>
    <property type="match status" value="1"/>
</dbReference>
<dbReference type="Gene3D" id="1.10.1300.10">
    <property type="entry name" value="3'5'-cyclic nucleotide phosphodiesterase, catalytic domain"/>
    <property type="match status" value="1"/>
</dbReference>
<feature type="binding site" evidence="8">
    <location>
        <position position="632"/>
    </location>
    <ligand>
        <name>Zn(2+)</name>
        <dbReference type="ChEBI" id="CHEBI:29105"/>
        <label>1</label>
    </ligand>
</feature>
<feature type="binding site" evidence="8">
    <location>
        <position position="509"/>
    </location>
    <ligand>
        <name>Zn(2+)</name>
        <dbReference type="ChEBI" id="CHEBI:29105"/>
        <label>1</label>
    </ligand>
</feature>
<dbReference type="InterPro" id="IPR057304">
    <property type="entry name" value="PDE8-like_REC_N"/>
</dbReference>
<dbReference type="InterPro" id="IPR003607">
    <property type="entry name" value="HD/PDEase_dom"/>
</dbReference>
<feature type="compositionally biased region" description="Polar residues" evidence="10">
    <location>
        <begin position="84"/>
        <end position="93"/>
    </location>
</feature>
<dbReference type="SMART" id="SM00471">
    <property type="entry name" value="HDc"/>
    <property type="match status" value="1"/>
</dbReference>
<evidence type="ECO:0000256" key="5">
    <source>
        <dbReference type="ARBA" id="ARBA00023149"/>
    </source>
</evidence>
<evidence type="ECO:0000256" key="10">
    <source>
        <dbReference type="SAM" id="MobiDB-lite"/>
    </source>
</evidence>
<sequence>MGCAPSIHVSQSGVIYCRDSDESNSPHQTTTISQGTATTLHGLFIKTDAADTIPSVIAYQSRHTRTNSHRERRESSGGHVCTEAETQTSSTGVKVSAAEERLGPMRLTQEPIQVLLVFAKEDSQSDAFWWACERAGFRCNIARTPESAVECFLDKHHEIVIIDGRHSRYFEADAVCRWVQPNHPSSVSRSFLFISYTRLDGNFSAVIEAGWEMNFFFWPQKPVLCYSVIFNNIVKIYVCVCVCVCVFVLHSFLFCLYPECNSLRRKDRRKESVDIRSISSHSSDAPSLQNRRYSSMARIHSMTIEAPITKVINIINAAQESSPVTVAEALDRVLEILRTTELYSPQLASKEDDPHTNDLVGGLMSDGLRRLSGNEYVFSKNMSQSHLPVPVPLNDIPSSIAELLDEEERWEFSILELEAATHKRPLSYLGLKIFSAFGVCEFLNCTEATLRSWLQVIEANYHASNSYHNSTHAADVLHATAYFLRKDRVKGSLDQLDEVAALLAATVHDVDHPGRTNSFLCNAGSDLAILYNDTAVLESHHAALAFQLTVRDSKCNIFKNMERTQFRTLRQAIIDMVLATEMTRHFEHVNKFVNSINKPMSSEGSDCEGQASIRNSPENRLLIKRMLIKCADVANPCRPLELCIEWAGRISEEYFAQTDEEKRQGLPVVMPVFDRNTCSIPKSQISFIDYFITDMFDAWDGKYTHTHTRNTLVISNNQGCAIQNLFLDFCSLFDKVLIYLLSQYLCFDICFLPHSSVILVSLRFYYGFY</sequence>
<feature type="region of interest" description="Disordered" evidence="10">
    <location>
        <begin position="61"/>
        <end position="95"/>
    </location>
</feature>
<dbReference type="PROSITE" id="PS51845">
    <property type="entry name" value="PDEASE_I_2"/>
    <property type="match status" value="1"/>
</dbReference>
<comment type="cofactor">
    <cofactor evidence="9">
        <name>a divalent metal cation</name>
        <dbReference type="ChEBI" id="CHEBI:60240"/>
    </cofactor>
    <text evidence="9">Binds 2 divalent metal cations per subunit. Site 1 may preferentially bind zinc ions, while site 2 has a preference for magnesium and/or manganese ions.</text>
</comment>
<dbReference type="SUPFAM" id="SSF109604">
    <property type="entry name" value="HD-domain/PDEase-like"/>
    <property type="match status" value="1"/>
</dbReference>
<dbReference type="InterPro" id="IPR023088">
    <property type="entry name" value="PDEase"/>
</dbReference>
<feature type="binding site" evidence="7">
    <location>
        <position position="684"/>
    </location>
    <ligand>
        <name>AMP</name>
        <dbReference type="ChEBI" id="CHEBI:456215"/>
    </ligand>
</feature>
<evidence type="ECO:0000256" key="9">
    <source>
        <dbReference type="RuleBase" id="RU363067"/>
    </source>
</evidence>
<proteinExistence type="inferred from homology"/>
<keyword evidence="13" id="KW-1185">Reference proteome</keyword>
<dbReference type="InterPro" id="IPR036971">
    <property type="entry name" value="PDEase_catalytic_dom_sf"/>
</dbReference>